<accession>A0A4P6LXU7</accession>
<dbReference type="RefSeq" id="WP_130180936.1">
    <property type="nucleotide sequence ID" value="NZ_CP035945.1"/>
</dbReference>
<dbReference type="Gene3D" id="3.40.50.10320">
    <property type="entry name" value="LmbE-like"/>
    <property type="match status" value="1"/>
</dbReference>
<dbReference type="Proteomes" id="UP000289794">
    <property type="component" value="Chromosome"/>
</dbReference>
<proteinExistence type="predicted"/>
<dbReference type="GO" id="GO:0016811">
    <property type="term" value="F:hydrolase activity, acting on carbon-nitrogen (but not peptide) bonds, in linear amides"/>
    <property type="evidence" value="ECO:0007669"/>
    <property type="project" value="TreeGrafter"/>
</dbReference>
<dbReference type="KEGG" id="bpro:PMF13cell1_02535"/>
<evidence type="ECO:0000313" key="1">
    <source>
        <dbReference type="EMBL" id="QBE96986.1"/>
    </source>
</evidence>
<dbReference type="PANTHER" id="PTHR12993">
    <property type="entry name" value="N-ACETYLGLUCOSAMINYL-PHOSPHATIDYLINOSITOL DE-N-ACETYLASE-RELATED"/>
    <property type="match status" value="1"/>
</dbReference>
<gene>
    <name evidence="1" type="primary">bshB1</name>
    <name evidence="1" type="ORF">PMF13cell1_02535</name>
</gene>
<dbReference type="SUPFAM" id="SSF102588">
    <property type="entry name" value="LmbE-like"/>
    <property type="match status" value="1"/>
</dbReference>
<sequence length="225" mass="25286">MIDILAVCAHPDDLEVCAAGIFAKAKEEGLKTGLVIFTRGESGGYAQKCEREEEAAKAAEILQLDYFVMLDFPDAGVYFSKETVDALIPHLRKCSPRFVLTLLEEDYHPDHTAVSRITKSACFTAGLKKYADDNTDWHYEALLFFGADNRTNRRRPDIYVDISDVIETKKRACMAHKSQDVLPYAMSLAREYGRDAQTEYAEGLFLAHSITVDSLSDLMRKKSDV</sequence>
<reference evidence="1 2" key="1">
    <citation type="submission" date="2019-01" db="EMBL/GenBank/DDBJ databases">
        <title>PMF-metabolizing Aryl O-demethylase.</title>
        <authorList>
            <person name="Kim M."/>
        </authorList>
    </citation>
    <scope>NUCLEOTIDE SEQUENCE [LARGE SCALE GENOMIC DNA]</scope>
    <source>
        <strain evidence="1 2">PMF1</strain>
    </source>
</reference>
<dbReference type="InterPro" id="IPR003737">
    <property type="entry name" value="GlcNAc_PI_deacetylase-related"/>
</dbReference>
<keyword evidence="1" id="KW-0378">Hydrolase</keyword>
<dbReference type="AlphaFoldDB" id="A0A4P6LXU7"/>
<evidence type="ECO:0000313" key="2">
    <source>
        <dbReference type="Proteomes" id="UP000289794"/>
    </source>
</evidence>
<name>A0A4P6LXU7_9FIRM</name>
<dbReference type="EC" id="3.5.1.-" evidence="1"/>
<protein>
    <submittedName>
        <fullName evidence="1">N-acetyl-alpha-D-glucosaminyl L-malate deacetylase 1</fullName>
        <ecNumber evidence="1">3.5.1.-</ecNumber>
    </submittedName>
</protein>
<dbReference type="EMBL" id="CP035945">
    <property type="protein sequence ID" value="QBE96986.1"/>
    <property type="molecule type" value="Genomic_DNA"/>
</dbReference>
<dbReference type="InterPro" id="IPR024078">
    <property type="entry name" value="LmbE-like_dom_sf"/>
</dbReference>
<dbReference type="Pfam" id="PF02585">
    <property type="entry name" value="PIG-L"/>
    <property type="match status" value="1"/>
</dbReference>
<organism evidence="1 2">
    <name type="scientific">Blautia producta</name>
    <dbReference type="NCBI Taxonomy" id="33035"/>
    <lineage>
        <taxon>Bacteria</taxon>
        <taxon>Bacillati</taxon>
        <taxon>Bacillota</taxon>
        <taxon>Clostridia</taxon>
        <taxon>Lachnospirales</taxon>
        <taxon>Lachnospiraceae</taxon>
        <taxon>Blautia</taxon>
    </lineage>
</organism>
<dbReference type="PANTHER" id="PTHR12993:SF30">
    <property type="entry name" value="N-ACETYL-ALPHA-D-GLUCOSAMINYL L-MALATE DEACETYLASE 1"/>
    <property type="match status" value="1"/>
</dbReference>